<dbReference type="InterPro" id="IPR027417">
    <property type="entry name" value="P-loop_NTPase"/>
</dbReference>
<feature type="region of interest" description="Disordered" evidence="10">
    <location>
        <begin position="312"/>
        <end position="338"/>
    </location>
</feature>
<evidence type="ECO:0000256" key="2">
    <source>
        <dbReference type="ARBA" id="ARBA00022448"/>
    </source>
</evidence>
<evidence type="ECO:0000313" key="13">
    <source>
        <dbReference type="Proteomes" id="UP001501509"/>
    </source>
</evidence>
<keyword evidence="6" id="KW-1278">Translocase</keyword>
<dbReference type="PROSITE" id="PS00211">
    <property type="entry name" value="ABC_TRANSPORTER_1"/>
    <property type="match status" value="1"/>
</dbReference>
<evidence type="ECO:0000313" key="12">
    <source>
        <dbReference type="EMBL" id="GAA2617369.1"/>
    </source>
</evidence>
<keyword evidence="8" id="KW-0046">Antibiotic resistance</keyword>
<evidence type="ECO:0000256" key="5">
    <source>
        <dbReference type="ARBA" id="ARBA00022840"/>
    </source>
</evidence>
<keyword evidence="3" id="KW-1003">Cell membrane</keyword>
<keyword evidence="13" id="KW-1185">Reference proteome</keyword>
<keyword evidence="4" id="KW-0547">Nucleotide-binding</keyword>
<evidence type="ECO:0000259" key="11">
    <source>
        <dbReference type="PROSITE" id="PS50893"/>
    </source>
</evidence>
<dbReference type="EMBL" id="BAAATD010000009">
    <property type="protein sequence ID" value="GAA2617369.1"/>
    <property type="molecule type" value="Genomic_DNA"/>
</dbReference>
<comment type="similarity">
    <text evidence="9">Belongs to the ABC transporter superfamily. Drug exporter-1 (DrugE1) (TC 3.A.1.105) family.</text>
</comment>
<dbReference type="InterPro" id="IPR003593">
    <property type="entry name" value="AAA+_ATPase"/>
</dbReference>
<dbReference type="InterPro" id="IPR003439">
    <property type="entry name" value="ABC_transporter-like_ATP-bd"/>
</dbReference>
<feature type="domain" description="ABC transporter" evidence="11">
    <location>
        <begin position="6"/>
        <end position="236"/>
    </location>
</feature>
<gene>
    <name evidence="12" type="ORF">GCM10010411_60720</name>
</gene>
<dbReference type="InterPro" id="IPR050763">
    <property type="entry name" value="ABC_transporter_ATP-binding"/>
</dbReference>
<dbReference type="SUPFAM" id="SSF52540">
    <property type="entry name" value="P-loop containing nucleoside triphosphate hydrolases"/>
    <property type="match status" value="1"/>
</dbReference>
<proteinExistence type="inferred from homology"/>
<dbReference type="Pfam" id="PF00005">
    <property type="entry name" value="ABC_tran"/>
    <property type="match status" value="1"/>
</dbReference>
<comment type="subcellular location">
    <subcellularLocation>
        <location evidence="1">Cell membrane</location>
        <topology evidence="1">Peripheral membrane protein</topology>
        <orientation evidence="1">Cytoplasmic side</orientation>
    </subcellularLocation>
</comment>
<organism evidence="12 13">
    <name type="scientific">Actinomadura fulvescens</name>
    <dbReference type="NCBI Taxonomy" id="46160"/>
    <lineage>
        <taxon>Bacteria</taxon>
        <taxon>Bacillati</taxon>
        <taxon>Actinomycetota</taxon>
        <taxon>Actinomycetes</taxon>
        <taxon>Streptosporangiales</taxon>
        <taxon>Thermomonosporaceae</taxon>
        <taxon>Actinomadura</taxon>
    </lineage>
</organism>
<dbReference type="InterPro" id="IPR005894">
    <property type="entry name" value="DrrA"/>
</dbReference>
<evidence type="ECO:0000256" key="6">
    <source>
        <dbReference type="ARBA" id="ARBA00022967"/>
    </source>
</evidence>
<dbReference type="PANTHER" id="PTHR42711:SF19">
    <property type="entry name" value="DOXORUBICIN RESISTANCE ATP-BINDING PROTEIN DRRA"/>
    <property type="match status" value="1"/>
</dbReference>
<reference evidence="13" key="1">
    <citation type="journal article" date="2019" name="Int. J. Syst. Evol. Microbiol.">
        <title>The Global Catalogue of Microorganisms (GCM) 10K type strain sequencing project: providing services to taxonomists for standard genome sequencing and annotation.</title>
        <authorList>
            <consortium name="The Broad Institute Genomics Platform"/>
            <consortium name="The Broad Institute Genome Sequencing Center for Infectious Disease"/>
            <person name="Wu L."/>
            <person name="Ma J."/>
        </authorList>
    </citation>
    <scope>NUCLEOTIDE SEQUENCE [LARGE SCALE GENOMIC DNA]</scope>
    <source>
        <strain evidence="13">JCM 6833</strain>
    </source>
</reference>
<evidence type="ECO:0000256" key="8">
    <source>
        <dbReference type="ARBA" id="ARBA00023251"/>
    </source>
</evidence>
<evidence type="ECO:0000256" key="10">
    <source>
        <dbReference type="SAM" id="MobiDB-lite"/>
    </source>
</evidence>
<evidence type="ECO:0000256" key="3">
    <source>
        <dbReference type="ARBA" id="ARBA00022475"/>
    </source>
</evidence>
<dbReference type="RefSeq" id="WP_344545895.1">
    <property type="nucleotide sequence ID" value="NZ_BAAATD010000009.1"/>
</dbReference>
<comment type="caution">
    <text evidence="12">The sequence shown here is derived from an EMBL/GenBank/DDBJ whole genome shotgun (WGS) entry which is preliminary data.</text>
</comment>
<name>A0ABP6CHP5_9ACTN</name>
<evidence type="ECO:0000256" key="4">
    <source>
        <dbReference type="ARBA" id="ARBA00022741"/>
    </source>
</evidence>
<dbReference type="Gene3D" id="3.40.50.300">
    <property type="entry name" value="P-loop containing nucleotide triphosphate hydrolases"/>
    <property type="match status" value="1"/>
</dbReference>
<evidence type="ECO:0000256" key="1">
    <source>
        <dbReference type="ARBA" id="ARBA00004413"/>
    </source>
</evidence>
<keyword evidence="5 12" id="KW-0067">ATP-binding</keyword>
<evidence type="ECO:0000256" key="9">
    <source>
        <dbReference type="ARBA" id="ARBA00049985"/>
    </source>
</evidence>
<sequence length="338" mass="36369">MTRFAIEAEGLRKRYGDTHALAGFDLAVAEGTVCGLLGPNGAGKTTAVRILSTLLLPDGGTARVAGFDVVGDSGQVRYRIGLAGQQPSVDEILTGRENLRMWARLFRLRSRDAKRRTDELLEWFGLADAADKRVKHYSGGMRRRLDLAASFILRPQVLFLDEPTTGLDPRSRTEVWRAVRELVAQGTTVLLTTQYLEEADRLAHQIAVLDAGAVIADGSPNRLKSMIGGDQIDVVLRDAADVPSAAEIIARVADASPEIDPDSARVTAPVKDPLEAITVTARELRDAGLQVEDLTLRRPTLDEVFLSLTGRAAGGDGDAGADGADGGRPAEEKRMVRP</sequence>
<protein>
    <submittedName>
        <fullName evidence="12">Daunorubicin resistance protein DrrA family ABC transporter ATP-binding protein</fullName>
    </submittedName>
</protein>
<feature type="compositionally biased region" description="Gly residues" evidence="10">
    <location>
        <begin position="312"/>
        <end position="326"/>
    </location>
</feature>
<keyword evidence="7" id="KW-0472">Membrane</keyword>
<dbReference type="Proteomes" id="UP001501509">
    <property type="component" value="Unassembled WGS sequence"/>
</dbReference>
<dbReference type="SMART" id="SM00382">
    <property type="entry name" value="AAA"/>
    <property type="match status" value="1"/>
</dbReference>
<dbReference type="PROSITE" id="PS50893">
    <property type="entry name" value="ABC_TRANSPORTER_2"/>
    <property type="match status" value="1"/>
</dbReference>
<dbReference type="InterPro" id="IPR017871">
    <property type="entry name" value="ABC_transporter-like_CS"/>
</dbReference>
<feature type="compositionally biased region" description="Basic and acidic residues" evidence="10">
    <location>
        <begin position="328"/>
        <end position="338"/>
    </location>
</feature>
<keyword evidence="2" id="KW-0813">Transport</keyword>
<dbReference type="GO" id="GO:0005524">
    <property type="term" value="F:ATP binding"/>
    <property type="evidence" value="ECO:0007669"/>
    <property type="project" value="UniProtKB-KW"/>
</dbReference>
<evidence type="ECO:0000256" key="7">
    <source>
        <dbReference type="ARBA" id="ARBA00023136"/>
    </source>
</evidence>
<dbReference type="PANTHER" id="PTHR42711">
    <property type="entry name" value="ABC TRANSPORTER ATP-BINDING PROTEIN"/>
    <property type="match status" value="1"/>
</dbReference>
<accession>A0ABP6CHP5</accession>
<dbReference type="NCBIfam" id="TIGR01188">
    <property type="entry name" value="drrA"/>
    <property type="match status" value="1"/>
</dbReference>